<proteinExistence type="predicted"/>
<sequence length="255" mass="27916">MTAMRGTVMAFVVLTGYVHVNGAEKTFAGSTLQQIDRRKERGWDPVEDGGTKPELIAFIRGFFACRRAARGVAMDIIGGPVDLRCRVPSNCMATEAEFFCLLDDDLTYDKLAEVVDLEDVKELRLLPEAVAFLWPAHSGEPGSRQPLSELLLADVETREGYDDFVATAQAEKDDESMCTGSVISDQDEDSDEEIFTKQAMALAHPDHAFTPKHDEDTWLIPPATTAAYAEAYGLHAGHLGTTLRTGVWAPGLPLL</sequence>
<name>A0ACC3BP03_PYRYE</name>
<organism evidence="1 2">
    <name type="scientific">Pyropia yezoensis</name>
    <name type="common">Susabi-nori</name>
    <name type="synonym">Porphyra yezoensis</name>
    <dbReference type="NCBI Taxonomy" id="2788"/>
    <lineage>
        <taxon>Eukaryota</taxon>
        <taxon>Rhodophyta</taxon>
        <taxon>Bangiophyceae</taxon>
        <taxon>Bangiales</taxon>
        <taxon>Bangiaceae</taxon>
        <taxon>Pyropia</taxon>
    </lineage>
</organism>
<keyword evidence="2" id="KW-1185">Reference proteome</keyword>
<dbReference type="Proteomes" id="UP000798662">
    <property type="component" value="Chromosome 1"/>
</dbReference>
<dbReference type="EMBL" id="CM020618">
    <property type="protein sequence ID" value="KAK1859460.1"/>
    <property type="molecule type" value="Genomic_DNA"/>
</dbReference>
<evidence type="ECO:0000313" key="2">
    <source>
        <dbReference type="Proteomes" id="UP000798662"/>
    </source>
</evidence>
<gene>
    <name evidence="1" type="ORF">I4F81_002056</name>
</gene>
<accession>A0ACC3BP03</accession>
<evidence type="ECO:0000313" key="1">
    <source>
        <dbReference type="EMBL" id="KAK1859460.1"/>
    </source>
</evidence>
<comment type="caution">
    <text evidence="1">The sequence shown here is derived from an EMBL/GenBank/DDBJ whole genome shotgun (WGS) entry which is preliminary data.</text>
</comment>
<protein>
    <submittedName>
        <fullName evidence="1">Uncharacterized protein</fullName>
    </submittedName>
</protein>
<reference evidence="1" key="1">
    <citation type="submission" date="2019-11" db="EMBL/GenBank/DDBJ databases">
        <title>Nori genome reveals adaptations in red seaweeds to the harsh intertidal environment.</title>
        <authorList>
            <person name="Wang D."/>
            <person name="Mao Y."/>
        </authorList>
    </citation>
    <scope>NUCLEOTIDE SEQUENCE</scope>
    <source>
        <tissue evidence="1">Gametophyte</tissue>
    </source>
</reference>